<evidence type="ECO:0000313" key="3">
    <source>
        <dbReference type="Proteomes" id="UP000007319"/>
    </source>
</evidence>
<proteinExistence type="predicted"/>
<keyword evidence="3" id="KW-1185">Reference proteome</keyword>
<keyword evidence="2" id="KW-0614">Plasmid</keyword>
<sequence>MVRKVSGAVAANSTRRPTKLPCQARFGRRSTTLCRSFALTLNHMSREMLGSDAPSTPSPKALIASQQSTLKS</sequence>
<protein>
    <submittedName>
        <fullName evidence="2">Uncharacterized protein</fullName>
    </submittedName>
</protein>
<evidence type="ECO:0000256" key="1">
    <source>
        <dbReference type="SAM" id="MobiDB-lite"/>
    </source>
</evidence>
<accession>A0A9P1NNY7</accession>
<reference evidence="2 3" key="1">
    <citation type="journal article" date="2011" name="PLoS Genet.">
        <title>Azospirillum genomes reveal transition of bacteria from aquatic to terrestrial environments.</title>
        <authorList>
            <person name="Wisniewski-Dye F."/>
            <person name="Borziak K."/>
            <person name="Khalsa-Moyers G."/>
            <person name="Alexandre G."/>
            <person name="Sukharnikov L.O."/>
            <person name="Wuichet K."/>
            <person name="Hurst G.B."/>
            <person name="McDonald W.H."/>
            <person name="Robertson J.S."/>
            <person name="Barbe V."/>
            <person name="Calteau A."/>
            <person name="Rouy Z."/>
            <person name="Mangenot S."/>
            <person name="Prigent-Combaret C."/>
            <person name="Normand P."/>
            <person name="Boyer M."/>
            <person name="Siguier P."/>
            <person name="Dessaux Y."/>
            <person name="Elmerich C."/>
            <person name="Condemine G."/>
            <person name="Krishnen G."/>
            <person name="Kennedy I."/>
            <person name="Paterson A.H."/>
            <person name="Gonzalez V."/>
            <person name="Mavingui P."/>
            <person name="Zhulin I.B."/>
        </authorList>
    </citation>
    <scope>NUCLEOTIDE SEQUENCE [LARGE SCALE GENOMIC DNA]</scope>
    <source>
        <strain evidence="2 3">Sp245</strain>
    </source>
</reference>
<organism evidence="2 3">
    <name type="scientific">Azospirillum baldaniorum</name>
    <dbReference type="NCBI Taxonomy" id="1064539"/>
    <lineage>
        <taxon>Bacteria</taxon>
        <taxon>Pseudomonadati</taxon>
        <taxon>Pseudomonadota</taxon>
        <taxon>Alphaproteobacteria</taxon>
        <taxon>Rhodospirillales</taxon>
        <taxon>Azospirillaceae</taxon>
        <taxon>Azospirillum</taxon>
    </lineage>
</organism>
<evidence type="ECO:0000313" key="2">
    <source>
        <dbReference type="EMBL" id="CCD00292.1"/>
    </source>
</evidence>
<dbReference type="Proteomes" id="UP000007319">
    <property type="component" value="Plasmid AZOBR_p1"/>
</dbReference>
<dbReference type="AlphaFoldDB" id="A0A9P1NNY7"/>
<dbReference type="KEGG" id="abs:AZOBR_p170048"/>
<gene>
    <name evidence="2" type="ORF">AZOBR_p170048</name>
</gene>
<dbReference type="EMBL" id="HE577328">
    <property type="protein sequence ID" value="CCD00292.1"/>
    <property type="molecule type" value="Genomic_DNA"/>
</dbReference>
<geneLocation type="plasmid" evidence="2 3">
    <name>AZOBR_p1</name>
</geneLocation>
<feature type="region of interest" description="Disordered" evidence="1">
    <location>
        <begin position="48"/>
        <end position="72"/>
    </location>
</feature>
<name>A0A9P1NNY7_9PROT</name>